<dbReference type="Proteomes" id="UP000325440">
    <property type="component" value="Unassembled WGS sequence"/>
</dbReference>
<feature type="region of interest" description="Disordered" evidence="1">
    <location>
        <begin position="58"/>
        <end position="90"/>
    </location>
</feature>
<proteinExistence type="predicted"/>
<feature type="compositionally biased region" description="Basic residues" evidence="1">
    <location>
        <begin position="81"/>
        <end position="90"/>
    </location>
</feature>
<protein>
    <submittedName>
        <fullName evidence="2">Uncharacterized protein</fullName>
    </submittedName>
</protein>
<accession>A0A5E4NI45</accession>
<reference evidence="2 3" key="1">
    <citation type="submission" date="2019-08" db="EMBL/GenBank/DDBJ databases">
        <authorList>
            <person name="Alioto T."/>
            <person name="Alioto T."/>
            <person name="Gomez Garrido J."/>
        </authorList>
    </citation>
    <scope>NUCLEOTIDE SEQUENCE [LARGE SCALE GENOMIC DNA]</scope>
</reference>
<keyword evidence="3" id="KW-1185">Reference proteome</keyword>
<dbReference type="EMBL" id="CABPRJ010002009">
    <property type="protein sequence ID" value="VVC42825.1"/>
    <property type="molecule type" value="Genomic_DNA"/>
</dbReference>
<evidence type="ECO:0000313" key="3">
    <source>
        <dbReference type="Proteomes" id="UP000325440"/>
    </source>
</evidence>
<evidence type="ECO:0000313" key="2">
    <source>
        <dbReference type="EMBL" id="VVC42825.1"/>
    </source>
</evidence>
<sequence>MGLIEAHDKHLNLNREFVKILEGTAISGAISANEVKQGFFVRAGEFQIPEVIHAYQNPQEEEKKGNDEQWQNLAKQQQKQKISRRRQGGK</sequence>
<gene>
    <name evidence="2" type="ORF">CINCED_3A025243</name>
</gene>
<dbReference type="AlphaFoldDB" id="A0A5E4NI45"/>
<name>A0A5E4NI45_9HEMI</name>
<evidence type="ECO:0000256" key="1">
    <source>
        <dbReference type="SAM" id="MobiDB-lite"/>
    </source>
</evidence>
<organism evidence="2 3">
    <name type="scientific">Cinara cedri</name>
    <dbReference type="NCBI Taxonomy" id="506608"/>
    <lineage>
        <taxon>Eukaryota</taxon>
        <taxon>Metazoa</taxon>
        <taxon>Ecdysozoa</taxon>
        <taxon>Arthropoda</taxon>
        <taxon>Hexapoda</taxon>
        <taxon>Insecta</taxon>
        <taxon>Pterygota</taxon>
        <taxon>Neoptera</taxon>
        <taxon>Paraneoptera</taxon>
        <taxon>Hemiptera</taxon>
        <taxon>Sternorrhyncha</taxon>
        <taxon>Aphidomorpha</taxon>
        <taxon>Aphidoidea</taxon>
        <taxon>Aphididae</taxon>
        <taxon>Lachninae</taxon>
        <taxon>Cinara</taxon>
    </lineage>
</organism>